<protein>
    <submittedName>
        <fullName evidence="2">Uncharacterized protein</fullName>
    </submittedName>
</protein>
<proteinExistence type="predicted"/>
<feature type="compositionally biased region" description="Basic and acidic residues" evidence="1">
    <location>
        <begin position="7"/>
        <end position="18"/>
    </location>
</feature>
<accession>A0AAQ3X9H9</accession>
<organism evidence="2 3">
    <name type="scientific">Paspalum notatum var. saurae</name>
    <dbReference type="NCBI Taxonomy" id="547442"/>
    <lineage>
        <taxon>Eukaryota</taxon>
        <taxon>Viridiplantae</taxon>
        <taxon>Streptophyta</taxon>
        <taxon>Embryophyta</taxon>
        <taxon>Tracheophyta</taxon>
        <taxon>Spermatophyta</taxon>
        <taxon>Magnoliopsida</taxon>
        <taxon>Liliopsida</taxon>
        <taxon>Poales</taxon>
        <taxon>Poaceae</taxon>
        <taxon>PACMAD clade</taxon>
        <taxon>Panicoideae</taxon>
        <taxon>Andropogonodae</taxon>
        <taxon>Paspaleae</taxon>
        <taxon>Paspalinae</taxon>
        <taxon>Paspalum</taxon>
    </lineage>
</organism>
<feature type="region of interest" description="Disordered" evidence="1">
    <location>
        <begin position="1"/>
        <end position="27"/>
    </location>
</feature>
<gene>
    <name evidence="2" type="ORF">U9M48_034958</name>
</gene>
<name>A0AAQ3X9H9_PASNO</name>
<dbReference type="AlphaFoldDB" id="A0AAQ3X9H9"/>
<keyword evidence="3" id="KW-1185">Reference proteome</keyword>
<reference evidence="2 3" key="1">
    <citation type="submission" date="2024-02" db="EMBL/GenBank/DDBJ databases">
        <title>High-quality chromosome-scale genome assembly of Pensacola bahiagrass (Paspalum notatum Flugge var. saurae).</title>
        <authorList>
            <person name="Vega J.M."/>
            <person name="Podio M."/>
            <person name="Orjuela J."/>
            <person name="Siena L.A."/>
            <person name="Pessino S.C."/>
            <person name="Combes M.C."/>
            <person name="Mariac C."/>
            <person name="Albertini E."/>
            <person name="Pupilli F."/>
            <person name="Ortiz J.P.A."/>
            <person name="Leblanc O."/>
        </authorList>
    </citation>
    <scope>NUCLEOTIDE SEQUENCE [LARGE SCALE GENOMIC DNA]</scope>
    <source>
        <strain evidence="2">R1</strain>
        <tissue evidence="2">Leaf</tissue>
    </source>
</reference>
<evidence type="ECO:0000256" key="1">
    <source>
        <dbReference type="SAM" id="MobiDB-lite"/>
    </source>
</evidence>
<evidence type="ECO:0000313" key="2">
    <source>
        <dbReference type="EMBL" id="WVZ88437.1"/>
    </source>
</evidence>
<evidence type="ECO:0000313" key="3">
    <source>
        <dbReference type="Proteomes" id="UP001341281"/>
    </source>
</evidence>
<sequence length="97" mass="10874">MQRSRLRWPDRRPAKERSAPGSSPADLRLARRRLSAEIRSVVEGSAGSRSTGRKEIAAPCVDAVELSTVQLIKEAMELGFSMHELMRAEQELEDILE</sequence>
<dbReference type="Proteomes" id="UP001341281">
    <property type="component" value="Chromosome 08"/>
</dbReference>
<dbReference type="EMBL" id="CP144752">
    <property type="protein sequence ID" value="WVZ88437.1"/>
    <property type="molecule type" value="Genomic_DNA"/>
</dbReference>